<comment type="caution">
    <text evidence="12">The sequence shown here is derived from an EMBL/GenBank/DDBJ whole genome shotgun (WGS) entry which is preliminary data.</text>
</comment>
<dbReference type="InterPro" id="IPR003406">
    <property type="entry name" value="Glyco_trans_14"/>
</dbReference>
<evidence type="ECO:0000256" key="6">
    <source>
        <dbReference type="ARBA" id="ARBA00022968"/>
    </source>
</evidence>
<dbReference type="Pfam" id="PF02485">
    <property type="entry name" value="Branch"/>
    <property type="match status" value="1"/>
</dbReference>
<keyword evidence="7 11" id="KW-1133">Transmembrane helix</keyword>
<keyword evidence="4" id="KW-0808">Transferase</keyword>
<evidence type="ECO:0000313" key="16">
    <source>
        <dbReference type="Proteomes" id="UP000663829"/>
    </source>
</evidence>
<comment type="subcellular location">
    <subcellularLocation>
        <location evidence="1">Membrane</location>
        <topology evidence="1">Single-pass type II membrane protein</topology>
    </subcellularLocation>
</comment>
<dbReference type="Proteomes" id="UP000682733">
    <property type="component" value="Unassembled WGS sequence"/>
</dbReference>
<evidence type="ECO:0000256" key="1">
    <source>
        <dbReference type="ARBA" id="ARBA00004606"/>
    </source>
</evidence>
<keyword evidence="5 11" id="KW-0812">Transmembrane</keyword>
<evidence type="ECO:0000313" key="12">
    <source>
        <dbReference type="EMBL" id="CAF0834625.1"/>
    </source>
</evidence>
<evidence type="ECO:0000313" key="13">
    <source>
        <dbReference type="EMBL" id="CAF1240906.1"/>
    </source>
</evidence>
<evidence type="ECO:0000256" key="4">
    <source>
        <dbReference type="ARBA" id="ARBA00022679"/>
    </source>
</evidence>
<dbReference type="GO" id="GO:0016020">
    <property type="term" value="C:membrane"/>
    <property type="evidence" value="ECO:0007669"/>
    <property type="project" value="UniProtKB-SubCell"/>
</dbReference>
<evidence type="ECO:0000256" key="10">
    <source>
        <dbReference type="ARBA" id="ARBA00038150"/>
    </source>
</evidence>
<evidence type="ECO:0000313" key="14">
    <source>
        <dbReference type="EMBL" id="CAF3621778.1"/>
    </source>
</evidence>
<evidence type="ECO:0000256" key="11">
    <source>
        <dbReference type="SAM" id="Phobius"/>
    </source>
</evidence>
<evidence type="ECO:0000256" key="7">
    <source>
        <dbReference type="ARBA" id="ARBA00022989"/>
    </source>
</evidence>
<gene>
    <name evidence="12" type="ORF">GPM918_LOCUS5237</name>
    <name evidence="13" type="ORF">OVA965_LOCUS25819</name>
    <name evidence="14" type="ORF">SRO942_LOCUS5237</name>
    <name evidence="15" type="ORF">TMI583_LOCUS26550</name>
</gene>
<dbReference type="OrthoDB" id="2019572at2759"/>
<dbReference type="EMBL" id="CAJOBA010037768">
    <property type="protein sequence ID" value="CAF4048382.1"/>
    <property type="molecule type" value="Genomic_DNA"/>
</dbReference>
<dbReference type="EMBL" id="CAJNOQ010000751">
    <property type="protein sequence ID" value="CAF0834625.1"/>
    <property type="molecule type" value="Genomic_DNA"/>
</dbReference>
<feature type="transmembrane region" description="Helical" evidence="11">
    <location>
        <begin position="12"/>
        <end position="30"/>
    </location>
</feature>
<proteinExistence type="inferred from homology"/>
<comment type="similarity">
    <text evidence="10">Belongs to the glycosyltransferase 14 family.</text>
</comment>
<dbReference type="PANTHER" id="PTHR19297:SF191">
    <property type="entry name" value="PROTEIN XYLOSYLTRANSFERASE"/>
    <property type="match status" value="1"/>
</dbReference>
<protein>
    <submittedName>
        <fullName evidence="12">Uncharacterized protein</fullName>
    </submittedName>
</protein>
<dbReference type="Proteomes" id="UP000663829">
    <property type="component" value="Unassembled WGS sequence"/>
</dbReference>
<dbReference type="Proteomes" id="UP000677228">
    <property type="component" value="Unassembled WGS sequence"/>
</dbReference>
<evidence type="ECO:0000313" key="15">
    <source>
        <dbReference type="EMBL" id="CAF4048382.1"/>
    </source>
</evidence>
<dbReference type="AlphaFoldDB" id="A0A813UTF7"/>
<name>A0A813UTF7_9BILA</name>
<keyword evidence="8 11" id="KW-0472">Membrane</keyword>
<keyword evidence="6" id="KW-0735">Signal-anchor</keyword>
<accession>A0A813UTF7</accession>
<evidence type="ECO:0000256" key="5">
    <source>
        <dbReference type="ARBA" id="ARBA00022692"/>
    </source>
</evidence>
<dbReference type="Proteomes" id="UP000681722">
    <property type="component" value="Unassembled WGS sequence"/>
</dbReference>
<comment type="pathway">
    <text evidence="2">Protein modification; protein glycosylation.</text>
</comment>
<dbReference type="EMBL" id="CAJNOK010016220">
    <property type="protein sequence ID" value="CAF1240906.1"/>
    <property type="molecule type" value="Genomic_DNA"/>
</dbReference>
<keyword evidence="16" id="KW-1185">Reference proteome</keyword>
<evidence type="ECO:0000256" key="8">
    <source>
        <dbReference type="ARBA" id="ARBA00023136"/>
    </source>
</evidence>
<keyword evidence="3" id="KW-0328">Glycosyltransferase</keyword>
<dbReference type="EMBL" id="CAJOBC010000751">
    <property type="protein sequence ID" value="CAF3621778.1"/>
    <property type="molecule type" value="Genomic_DNA"/>
</dbReference>
<evidence type="ECO:0000256" key="9">
    <source>
        <dbReference type="ARBA" id="ARBA00023180"/>
    </source>
</evidence>
<reference evidence="12" key="1">
    <citation type="submission" date="2021-02" db="EMBL/GenBank/DDBJ databases">
        <authorList>
            <person name="Nowell W R."/>
        </authorList>
    </citation>
    <scope>NUCLEOTIDE SEQUENCE</scope>
</reference>
<dbReference type="PANTHER" id="PTHR19297">
    <property type="entry name" value="GLYCOSYLTRANSFERASE 14 FAMILY MEMBER"/>
    <property type="match status" value="1"/>
</dbReference>
<evidence type="ECO:0000256" key="3">
    <source>
        <dbReference type="ARBA" id="ARBA00022676"/>
    </source>
</evidence>
<dbReference type="GO" id="GO:0008375">
    <property type="term" value="F:acetylglucosaminyltransferase activity"/>
    <property type="evidence" value="ECO:0007669"/>
    <property type="project" value="TreeGrafter"/>
</dbReference>
<keyword evidence="9" id="KW-0325">Glycoprotein</keyword>
<evidence type="ECO:0000256" key="2">
    <source>
        <dbReference type="ARBA" id="ARBA00004922"/>
    </source>
</evidence>
<sequence length="414" mass="49677">MFYFEGRTHRDAIVCLILIIIIWGILSLSIERPIQLLSSTKHSSSRDFFFSSLCGRLIRQDKTVLSVEIDRLDSELRRKQQLTYNDTYIAYDCSTKTIFPKYKITEEEKQYPIAFTILMYDNLFQFEQLLKTIYRPHNFYCIHIDLKTSHIIYKNVKIFTKCLKNVYLSPVRYNVTWGRYSVLEAEQECQQYLLKFPQWNYYLNLAGSDFPLKTNLELVQILKLLNNQNDVTSMPYGQLKQNQKKNNRQLQKIPPFRMIIYKGEFHVTLSRKFVEFVHSSSMVREYYLWLNNTYVPDEHFYSTINRLKQAPGHYTYDWDIEQYISRYKIWGDRPNKELCQGKYVRGICVFNWKDLWHVSTGPQLFVNKFSSDYDPIGLYCLEKYLQARIDDQTSITEEYYYKSLNTVKYSKHQS</sequence>
<organism evidence="12 16">
    <name type="scientific">Didymodactylos carnosus</name>
    <dbReference type="NCBI Taxonomy" id="1234261"/>
    <lineage>
        <taxon>Eukaryota</taxon>
        <taxon>Metazoa</taxon>
        <taxon>Spiralia</taxon>
        <taxon>Gnathifera</taxon>
        <taxon>Rotifera</taxon>
        <taxon>Eurotatoria</taxon>
        <taxon>Bdelloidea</taxon>
        <taxon>Philodinida</taxon>
        <taxon>Philodinidae</taxon>
        <taxon>Didymodactylos</taxon>
    </lineage>
</organism>